<proteinExistence type="predicted"/>
<gene>
    <name evidence="1" type="ORF">C7460_10587</name>
</gene>
<keyword evidence="2" id="KW-1185">Reference proteome</keyword>
<dbReference type="AlphaFoldDB" id="A0A3D9L5D4"/>
<name>A0A3D9L5D4_MARFU</name>
<sequence length="44" mass="5135">MVPRLKNVEFDQFLYEFDTDHGQIYRLSPKTTSHPASVPLDFGH</sequence>
<accession>A0A3D9L5D4</accession>
<evidence type="ECO:0000313" key="2">
    <source>
        <dbReference type="Proteomes" id="UP000256779"/>
    </source>
</evidence>
<dbReference type="Proteomes" id="UP000256779">
    <property type="component" value="Unassembled WGS sequence"/>
</dbReference>
<evidence type="ECO:0000313" key="1">
    <source>
        <dbReference type="EMBL" id="REE00466.1"/>
    </source>
</evidence>
<organism evidence="1 2">
    <name type="scientific">Marinoscillum furvescens DSM 4134</name>
    <dbReference type="NCBI Taxonomy" id="1122208"/>
    <lineage>
        <taxon>Bacteria</taxon>
        <taxon>Pseudomonadati</taxon>
        <taxon>Bacteroidota</taxon>
        <taxon>Cytophagia</taxon>
        <taxon>Cytophagales</taxon>
        <taxon>Reichenbachiellaceae</taxon>
        <taxon>Marinoscillum</taxon>
    </lineage>
</organism>
<reference evidence="1 2" key="1">
    <citation type="submission" date="2018-07" db="EMBL/GenBank/DDBJ databases">
        <title>Genomic Encyclopedia of Type Strains, Phase IV (KMG-IV): sequencing the most valuable type-strain genomes for metagenomic binning, comparative biology and taxonomic classification.</title>
        <authorList>
            <person name="Goeker M."/>
        </authorList>
    </citation>
    <scope>NUCLEOTIDE SEQUENCE [LARGE SCALE GENOMIC DNA]</scope>
    <source>
        <strain evidence="1 2">DSM 4134</strain>
    </source>
</reference>
<dbReference type="EMBL" id="QREG01000005">
    <property type="protein sequence ID" value="REE00466.1"/>
    <property type="molecule type" value="Genomic_DNA"/>
</dbReference>
<comment type="caution">
    <text evidence="1">The sequence shown here is derived from an EMBL/GenBank/DDBJ whole genome shotgun (WGS) entry which is preliminary data.</text>
</comment>
<protein>
    <submittedName>
        <fullName evidence="1">Uncharacterized protein</fullName>
    </submittedName>
</protein>